<dbReference type="InParanoid" id="T1EN24"/>
<protein>
    <submittedName>
        <fullName evidence="2 3">Uncharacterized protein</fullName>
    </submittedName>
</protein>
<reference evidence="3" key="3">
    <citation type="submission" date="2015-06" db="UniProtKB">
        <authorList>
            <consortium name="EnsemblMetazoa"/>
        </authorList>
    </citation>
    <scope>IDENTIFICATION</scope>
</reference>
<dbReference type="KEGG" id="hro:HELRODRAFT_158639"/>
<evidence type="ECO:0000313" key="4">
    <source>
        <dbReference type="Proteomes" id="UP000015101"/>
    </source>
</evidence>
<evidence type="ECO:0000313" key="3">
    <source>
        <dbReference type="EnsemblMetazoa" id="HelroP158639"/>
    </source>
</evidence>
<organism evidence="3 4">
    <name type="scientific">Helobdella robusta</name>
    <name type="common">Californian leech</name>
    <dbReference type="NCBI Taxonomy" id="6412"/>
    <lineage>
        <taxon>Eukaryota</taxon>
        <taxon>Metazoa</taxon>
        <taxon>Spiralia</taxon>
        <taxon>Lophotrochozoa</taxon>
        <taxon>Annelida</taxon>
        <taxon>Clitellata</taxon>
        <taxon>Hirudinea</taxon>
        <taxon>Rhynchobdellida</taxon>
        <taxon>Glossiphoniidae</taxon>
        <taxon>Helobdella</taxon>
    </lineage>
</organism>
<dbReference type="AlphaFoldDB" id="T1EN24"/>
<evidence type="ECO:0000256" key="1">
    <source>
        <dbReference type="SAM" id="MobiDB-lite"/>
    </source>
</evidence>
<dbReference type="EMBL" id="AMQM01000095">
    <property type="status" value="NOT_ANNOTATED_CDS"/>
    <property type="molecule type" value="Genomic_DNA"/>
</dbReference>
<keyword evidence="4" id="KW-1185">Reference proteome</keyword>
<gene>
    <name evidence="3" type="primary">20197974</name>
    <name evidence="2" type="ORF">HELRODRAFT_158639</name>
</gene>
<evidence type="ECO:0000313" key="2">
    <source>
        <dbReference type="EMBL" id="ESO12177.1"/>
    </source>
</evidence>
<feature type="compositionally biased region" description="Basic and acidic residues" evidence="1">
    <location>
        <begin position="162"/>
        <end position="173"/>
    </location>
</feature>
<accession>T1EN24</accession>
<sequence>MADRSIVISDFLFFLVNNWNNLEDETFVSNVIEFYYVEEVATTLKILKNDLEILKNYILKIEFKFCRNTTKRDTTLEYLSAGLARIPNVVNWLNLNFQMVKNDIKAMFSMRQKAIMYSWADRTKVLATNSINKSNDELDFDGFQLVQKAKKSKKSVGSPMIVKEKNSEEDTKKSEKRKQITYYGGNVGSCSRDIIENHLKTYNLAFNHCFSVLRKRNPTDNVATDQNASIESTAFKIILPIKELPKLTNPDIWPQYRFLREWDFSVAKNRKEVEEKQLRTIATKHGDARLFR</sequence>
<dbReference type="EMBL" id="KB095811">
    <property type="protein sequence ID" value="ESO12177.1"/>
    <property type="molecule type" value="Genomic_DNA"/>
</dbReference>
<name>T1EN24_HELRO</name>
<proteinExistence type="predicted"/>
<reference evidence="2 4" key="2">
    <citation type="journal article" date="2013" name="Nature">
        <title>Insights into bilaterian evolution from three spiralian genomes.</title>
        <authorList>
            <person name="Simakov O."/>
            <person name="Marletaz F."/>
            <person name="Cho S.J."/>
            <person name="Edsinger-Gonzales E."/>
            <person name="Havlak P."/>
            <person name="Hellsten U."/>
            <person name="Kuo D.H."/>
            <person name="Larsson T."/>
            <person name="Lv J."/>
            <person name="Arendt D."/>
            <person name="Savage R."/>
            <person name="Osoegawa K."/>
            <person name="de Jong P."/>
            <person name="Grimwood J."/>
            <person name="Chapman J.A."/>
            <person name="Shapiro H."/>
            <person name="Aerts A."/>
            <person name="Otillar R.P."/>
            <person name="Terry A.Y."/>
            <person name="Boore J.L."/>
            <person name="Grigoriev I.V."/>
            <person name="Lindberg D.R."/>
            <person name="Seaver E.C."/>
            <person name="Weisblat D.A."/>
            <person name="Putnam N.H."/>
            <person name="Rokhsar D.S."/>
        </authorList>
    </citation>
    <scope>NUCLEOTIDE SEQUENCE</scope>
</reference>
<dbReference type="HOGENOM" id="CLU_064172_0_0_1"/>
<reference evidence="4" key="1">
    <citation type="submission" date="2012-12" db="EMBL/GenBank/DDBJ databases">
        <authorList>
            <person name="Hellsten U."/>
            <person name="Grimwood J."/>
            <person name="Chapman J.A."/>
            <person name="Shapiro H."/>
            <person name="Aerts A."/>
            <person name="Otillar R.P."/>
            <person name="Terry A.Y."/>
            <person name="Boore J.L."/>
            <person name="Simakov O."/>
            <person name="Marletaz F."/>
            <person name="Cho S.-J."/>
            <person name="Edsinger-Gonzales E."/>
            <person name="Havlak P."/>
            <person name="Kuo D.-H."/>
            <person name="Larsson T."/>
            <person name="Lv J."/>
            <person name="Arendt D."/>
            <person name="Savage R."/>
            <person name="Osoegawa K."/>
            <person name="de Jong P."/>
            <person name="Lindberg D.R."/>
            <person name="Seaver E.C."/>
            <person name="Weisblat D.A."/>
            <person name="Putnam N.H."/>
            <person name="Grigoriev I.V."/>
            <person name="Rokhsar D.S."/>
        </authorList>
    </citation>
    <scope>NUCLEOTIDE SEQUENCE</scope>
</reference>
<dbReference type="CTD" id="20197974"/>
<dbReference type="Proteomes" id="UP000015101">
    <property type="component" value="Unassembled WGS sequence"/>
</dbReference>
<dbReference type="RefSeq" id="XP_009008897.1">
    <property type="nucleotide sequence ID" value="XM_009010649.1"/>
</dbReference>
<dbReference type="GeneID" id="20197974"/>
<dbReference type="EnsemblMetazoa" id="HelroT158639">
    <property type="protein sequence ID" value="HelroP158639"/>
    <property type="gene ID" value="HelroG158639"/>
</dbReference>
<dbReference type="OrthoDB" id="7961437at2759"/>
<feature type="region of interest" description="Disordered" evidence="1">
    <location>
        <begin position="156"/>
        <end position="177"/>
    </location>
</feature>